<sequence>MNLAYNLSSYIGTPNARGQSKVSYLHAILCRKRDGAGDEAWGMVKRTGKQFLVNGRPFYVNGFNTYWLMLLAVDTSTRQKVSDVFQQAASVGLTVCRTWAFNDGGWRALQKSPSVYDEDVFKALDFVVNEARKYKIKLLLSLTNNWESYGGKKQYVKWGKDAGLNVTSDDDFFTDPNIKSYFKGYIKTILTRVNTFNNISYKDDPTIFGWELMNEPRCESDSTGSKLQGWIQEMAYYVKLIDPIHLLAIGTEGFYGPSTADRLQVNPNSYAGQVGTDFIKNHRVLGIDFASVHIYPDSWLSDASPEAHIQFVKRWMQAHIEDAENVLNMPVVFGEFGVSTKNGRFNQTFRDTFIDTVYKTVLNSTRRGGSASGCLFWQLLSEGTENMDDGYAVVLNKEPSTASIMSVQSRRIQSFNSRCNWNCRWNCKKTSSVDETSHHDDL</sequence>
<evidence type="ECO:0000313" key="8">
    <source>
        <dbReference type="Proteomes" id="UP000623129"/>
    </source>
</evidence>
<name>A0A833R5S3_9POAL</name>
<dbReference type="GO" id="GO:0016985">
    <property type="term" value="F:mannan endo-1,4-beta-mannosidase activity"/>
    <property type="evidence" value="ECO:0007669"/>
    <property type="project" value="UniProtKB-EC"/>
</dbReference>
<dbReference type="AlphaFoldDB" id="A0A833R5S3"/>
<evidence type="ECO:0000256" key="5">
    <source>
        <dbReference type="ARBA" id="ARBA00023295"/>
    </source>
</evidence>
<dbReference type="InterPro" id="IPR017853">
    <property type="entry name" value="GH"/>
</dbReference>
<organism evidence="7 8">
    <name type="scientific">Carex littledalei</name>
    <dbReference type="NCBI Taxonomy" id="544730"/>
    <lineage>
        <taxon>Eukaryota</taxon>
        <taxon>Viridiplantae</taxon>
        <taxon>Streptophyta</taxon>
        <taxon>Embryophyta</taxon>
        <taxon>Tracheophyta</taxon>
        <taxon>Spermatophyta</taxon>
        <taxon>Magnoliopsida</taxon>
        <taxon>Liliopsida</taxon>
        <taxon>Poales</taxon>
        <taxon>Cyperaceae</taxon>
        <taxon>Cyperoideae</taxon>
        <taxon>Cariceae</taxon>
        <taxon>Carex</taxon>
        <taxon>Carex subgen. Euthyceras</taxon>
    </lineage>
</organism>
<keyword evidence="5" id="KW-0326">Glycosidase</keyword>
<dbReference type="Proteomes" id="UP000623129">
    <property type="component" value="Unassembled WGS sequence"/>
</dbReference>
<dbReference type="FunFam" id="3.20.20.80:FF:000012">
    <property type="entry name" value="Mannan endo-1,4-beta-mannosidase 6"/>
    <property type="match status" value="1"/>
</dbReference>
<dbReference type="OrthoDB" id="406631at2759"/>
<dbReference type="SUPFAM" id="SSF51445">
    <property type="entry name" value="(Trans)glycosidases"/>
    <property type="match status" value="1"/>
</dbReference>
<evidence type="ECO:0000256" key="2">
    <source>
        <dbReference type="ARBA" id="ARBA00005641"/>
    </source>
</evidence>
<dbReference type="PANTHER" id="PTHR31451:SF54">
    <property type="entry name" value="MANNAN ENDO-1,4-BETA-MANNOSIDASE 6"/>
    <property type="match status" value="1"/>
</dbReference>
<reference evidence="7" key="1">
    <citation type="submission" date="2020-01" db="EMBL/GenBank/DDBJ databases">
        <title>Genome sequence of Kobresia littledalei, the first chromosome-level genome in the family Cyperaceae.</title>
        <authorList>
            <person name="Qu G."/>
        </authorList>
    </citation>
    <scope>NUCLEOTIDE SEQUENCE</scope>
    <source>
        <strain evidence="7">C.B.Clarke</strain>
        <tissue evidence="7">Leaf</tissue>
    </source>
</reference>
<dbReference type="EMBL" id="SWLB01000013">
    <property type="protein sequence ID" value="KAF3330381.1"/>
    <property type="molecule type" value="Genomic_DNA"/>
</dbReference>
<proteinExistence type="inferred from homology"/>
<dbReference type="InterPro" id="IPR001547">
    <property type="entry name" value="Glyco_hydro_5"/>
</dbReference>
<dbReference type="Pfam" id="PF26410">
    <property type="entry name" value="GH5_mannosidase"/>
    <property type="match status" value="1"/>
</dbReference>
<evidence type="ECO:0000256" key="3">
    <source>
        <dbReference type="ARBA" id="ARBA00012706"/>
    </source>
</evidence>
<dbReference type="PANTHER" id="PTHR31451">
    <property type="match status" value="1"/>
</dbReference>
<comment type="similarity">
    <text evidence="2">Belongs to the glycosyl hydrolase 5 (cellulase A) family.</text>
</comment>
<comment type="caution">
    <text evidence="7">The sequence shown here is derived from an EMBL/GenBank/DDBJ whole genome shotgun (WGS) entry which is preliminary data.</text>
</comment>
<dbReference type="Gene3D" id="3.20.20.80">
    <property type="entry name" value="Glycosidases"/>
    <property type="match status" value="1"/>
</dbReference>
<dbReference type="InterPro" id="IPR045053">
    <property type="entry name" value="MAN-like"/>
</dbReference>
<evidence type="ECO:0000313" key="7">
    <source>
        <dbReference type="EMBL" id="KAF3330381.1"/>
    </source>
</evidence>
<keyword evidence="4" id="KW-0378">Hydrolase</keyword>
<comment type="catalytic activity">
    <reaction evidence="1">
        <text>Random hydrolysis of (1-&gt;4)-beta-D-mannosidic linkages in mannans, galactomannans and glucomannans.</text>
        <dbReference type="EC" id="3.2.1.78"/>
    </reaction>
</comment>
<keyword evidence="8" id="KW-1185">Reference proteome</keyword>
<evidence type="ECO:0000259" key="6">
    <source>
        <dbReference type="Pfam" id="PF26410"/>
    </source>
</evidence>
<evidence type="ECO:0000256" key="4">
    <source>
        <dbReference type="ARBA" id="ARBA00022801"/>
    </source>
</evidence>
<protein>
    <recommendedName>
        <fullName evidence="3">mannan endo-1,4-beta-mannosidase</fullName>
        <ecNumber evidence="3">3.2.1.78</ecNumber>
    </recommendedName>
</protein>
<feature type="domain" description="Glycoside hydrolase family 5" evidence="6">
    <location>
        <begin position="43"/>
        <end position="378"/>
    </location>
</feature>
<accession>A0A833R5S3</accession>
<gene>
    <name evidence="7" type="ORF">FCM35_KLT03735</name>
</gene>
<evidence type="ECO:0000256" key="1">
    <source>
        <dbReference type="ARBA" id="ARBA00001678"/>
    </source>
</evidence>
<dbReference type="GO" id="GO:0000272">
    <property type="term" value="P:polysaccharide catabolic process"/>
    <property type="evidence" value="ECO:0007669"/>
    <property type="project" value="InterPro"/>
</dbReference>
<dbReference type="EC" id="3.2.1.78" evidence="3"/>